<dbReference type="GO" id="GO:0000166">
    <property type="term" value="F:nucleotide binding"/>
    <property type="evidence" value="ECO:0007669"/>
    <property type="project" value="UniProtKB-KW"/>
</dbReference>
<feature type="binding site" evidence="19">
    <location>
        <position position="132"/>
    </location>
    <ligand>
        <name>NAD(+)</name>
        <dbReference type="ChEBI" id="CHEBI:57540"/>
    </ligand>
</feature>
<feature type="binding site" evidence="19">
    <location>
        <begin position="61"/>
        <end position="66"/>
    </location>
    <ligand>
        <name>NAD(+)</name>
        <dbReference type="ChEBI" id="CHEBI:57540"/>
    </ligand>
</feature>
<comment type="caution">
    <text evidence="19">Lacks conserved residue(s) required for the propagation of feature annotation.</text>
</comment>
<keyword evidence="17 19" id="KW-0456">Lyase</keyword>
<evidence type="ECO:0000256" key="4">
    <source>
        <dbReference type="ARBA" id="ARBA00003485"/>
    </source>
</evidence>
<evidence type="ECO:0000313" key="24">
    <source>
        <dbReference type="EMBL" id="CRF44036.1"/>
    </source>
</evidence>
<evidence type="ECO:0000256" key="9">
    <source>
        <dbReference type="ARBA" id="ARBA00017684"/>
    </source>
</evidence>
<dbReference type="InterPro" id="IPR016037">
    <property type="entry name" value="DHQ_synth_AroB"/>
</dbReference>
<dbReference type="Gene3D" id="3.40.50.1970">
    <property type="match status" value="1"/>
</dbReference>
<protein>
    <recommendedName>
        <fullName evidence="9 19">3-dehydroquinate synthase</fullName>
        <shortName evidence="19">DHQS</shortName>
        <ecNumber evidence="8 19">4.2.3.4</ecNumber>
    </recommendedName>
</protein>
<dbReference type="InterPro" id="IPR056179">
    <property type="entry name" value="DHQS_C"/>
</dbReference>
<dbReference type="GO" id="GO:0046872">
    <property type="term" value="F:metal ion binding"/>
    <property type="evidence" value="ECO:0007669"/>
    <property type="project" value="UniProtKB-KW"/>
</dbReference>
<dbReference type="InterPro" id="IPR050071">
    <property type="entry name" value="Dehydroquinate_synthase"/>
</dbReference>
<evidence type="ECO:0000259" key="20">
    <source>
        <dbReference type="Pfam" id="PF01761"/>
    </source>
</evidence>
<evidence type="ECO:0000256" key="8">
    <source>
        <dbReference type="ARBA" id="ARBA00013031"/>
    </source>
</evidence>
<feature type="binding site" evidence="19">
    <location>
        <position position="141"/>
    </location>
    <ligand>
        <name>NAD(+)</name>
        <dbReference type="ChEBI" id="CHEBI:57540"/>
    </ligand>
</feature>
<evidence type="ECO:0000256" key="12">
    <source>
        <dbReference type="ARBA" id="ARBA00022723"/>
    </source>
</evidence>
<keyword evidence="12 19" id="KW-0479">Metal-binding</keyword>
<keyword evidence="13 19" id="KW-0547">Nucleotide-binding</keyword>
<dbReference type="AlphaFoldDB" id="A0A0K2XD81"/>
<evidence type="ECO:0000256" key="7">
    <source>
        <dbReference type="ARBA" id="ARBA00005412"/>
    </source>
</evidence>
<keyword evidence="10 19" id="KW-0963">Cytoplasm</keyword>
<reference evidence="24" key="1">
    <citation type="submission" date="2014-12" db="EMBL/GenBank/DDBJ databases">
        <title>Whole genome sequences of four Staphylococcus schleiferi canine isolates.</title>
        <authorList>
            <person name="Misic A.M."/>
            <person name="Cain C."/>
            <person name="Morris D.O."/>
            <person name="Rankin S."/>
            <person name="Beiting D."/>
        </authorList>
    </citation>
    <scope>NUCLEOTIDE SEQUENCE</scope>
    <source>
        <strain evidence="22">ASB11</strain>
        <strain evidence="23">ASB13</strain>
        <strain evidence="24">ASB9</strain>
    </source>
</reference>
<reference evidence="26 27" key="3">
    <citation type="submission" date="2014-12" db="EMBL/GenBank/DDBJ databases">
        <authorList>
            <person name="Jaenicke S."/>
        </authorList>
    </citation>
    <scope>NUCLEOTIDE SEQUENCE [LARGE SCALE GENOMIC DNA]</scope>
</reference>
<evidence type="ECO:0000313" key="26">
    <source>
        <dbReference type="Proteomes" id="UP000041394"/>
    </source>
</evidence>
<comment type="function">
    <text evidence="4 19">Catalyzes the conversion of 3-deoxy-D-arabino-heptulosonate 7-phosphate (DAHP) to dehydroquinate (DHQ).</text>
</comment>
<dbReference type="EMBL" id="CDML01000018">
    <property type="protein sequence ID" value="CRF40859.1"/>
    <property type="molecule type" value="Genomic_DNA"/>
</dbReference>
<evidence type="ECO:0000256" key="10">
    <source>
        <dbReference type="ARBA" id="ARBA00022490"/>
    </source>
</evidence>
<evidence type="ECO:0000256" key="18">
    <source>
        <dbReference type="ARBA" id="ARBA00023285"/>
    </source>
</evidence>
<dbReference type="Proteomes" id="UP000041394">
    <property type="component" value="Unassembled WGS sequence"/>
</dbReference>
<evidence type="ECO:0000256" key="5">
    <source>
        <dbReference type="ARBA" id="ARBA00004496"/>
    </source>
</evidence>
<dbReference type="InterPro" id="IPR030963">
    <property type="entry name" value="DHQ_synth_fam"/>
</dbReference>
<dbReference type="EMBL" id="CDMH01000048">
    <property type="protein sequence ID" value="CRF42898.1"/>
    <property type="molecule type" value="Genomic_DNA"/>
</dbReference>
<evidence type="ECO:0000256" key="19">
    <source>
        <dbReference type="HAMAP-Rule" id="MF_00110"/>
    </source>
</evidence>
<dbReference type="HAMAP" id="MF_00110">
    <property type="entry name" value="DHQ_synthase"/>
    <property type="match status" value="1"/>
</dbReference>
<name>A0A0K2XD81_9HELI</name>
<reference evidence="25" key="2">
    <citation type="submission" date="2014-12" db="EMBL/GenBank/DDBJ databases">
        <authorList>
            <person name="Smet A."/>
        </authorList>
    </citation>
    <scope>NUCLEOTIDE SEQUENCE [LARGE SCALE GENOMIC DNA]</scope>
</reference>
<evidence type="ECO:0000256" key="14">
    <source>
        <dbReference type="ARBA" id="ARBA00022833"/>
    </source>
</evidence>
<comment type="similarity">
    <text evidence="7 19">Belongs to the sugar phosphate cyclases superfamily. Dehydroquinate synthase family.</text>
</comment>
<feature type="domain" description="3-dehydroquinate synthase C-terminal" evidence="21">
    <location>
        <begin position="171"/>
        <end position="308"/>
    </location>
</feature>
<dbReference type="FunFam" id="3.40.50.1970:FF:000007">
    <property type="entry name" value="Pentafunctional AROM polypeptide"/>
    <property type="match status" value="1"/>
</dbReference>
<keyword evidence="15 19" id="KW-0520">NAD</keyword>
<dbReference type="SUPFAM" id="SSF56796">
    <property type="entry name" value="Dehydroquinate synthase-like"/>
    <property type="match status" value="1"/>
</dbReference>
<comment type="subcellular location">
    <subcellularLocation>
        <location evidence="5 19">Cytoplasm</location>
    </subcellularLocation>
</comment>
<dbReference type="GO" id="GO:0009423">
    <property type="term" value="P:chorismate biosynthetic process"/>
    <property type="evidence" value="ECO:0007669"/>
    <property type="project" value="UniProtKB-UniRule"/>
</dbReference>
<dbReference type="Pfam" id="PF01761">
    <property type="entry name" value="DHQ_synthase"/>
    <property type="match status" value="1"/>
</dbReference>
<evidence type="ECO:0000256" key="13">
    <source>
        <dbReference type="ARBA" id="ARBA00022741"/>
    </source>
</evidence>
<evidence type="ECO:0000256" key="15">
    <source>
        <dbReference type="ARBA" id="ARBA00023027"/>
    </source>
</evidence>
<feature type="binding site" evidence="19">
    <location>
        <begin position="159"/>
        <end position="162"/>
    </location>
    <ligand>
        <name>NAD(+)</name>
        <dbReference type="ChEBI" id="CHEBI:57540"/>
    </ligand>
</feature>
<comment type="cofactor">
    <cofactor evidence="19">
        <name>Co(2+)</name>
        <dbReference type="ChEBI" id="CHEBI:48828"/>
    </cofactor>
    <cofactor evidence="19">
        <name>Zn(2+)</name>
        <dbReference type="ChEBI" id="CHEBI:29105"/>
    </cofactor>
    <text evidence="19">Binds 1 divalent metal cation per subunit. Can use either Co(2+) or Zn(2+).</text>
</comment>
<keyword evidence="16 19" id="KW-0057">Aromatic amino acid biosynthesis</keyword>
<dbReference type="CDD" id="cd08195">
    <property type="entry name" value="DHQS"/>
    <property type="match status" value="1"/>
</dbReference>
<dbReference type="GO" id="GO:0005737">
    <property type="term" value="C:cytoplasm"/>
    <property type="evidence" value="ECO:0007669"/>
    <property type="project" value="UniProtKB-SubCell"/>
</dbReference>
<feature type="binding site" evidence="19">
    <location>
        <position position="248"/>
    </location>
    <ligand>
        <name>Zn(2+)</name>
        <dbReference type="ChEBI" id="CHEBI:29105"/>
    </ligand>
</feature>
<evidence type="ECO:0000256" key="16">
    <source>
        <dbReference type="ARBA" id="ARBA00023141"/>
    </source>
</evidence>
<evidence type="ECO:0000256" key="17">
    <source>
        <dbReference type="ARBA" id="ARBA00023239"/>
    </source>
</evidence>
<comment type="cofactor">
    <cofactor evidence="2 19">
        <name>NAD(+)</name>
        <dbReference type="ChEBI" id="CHEBI:57540"/>
    </cofactor>
</comment>
<dbReference type="STRING" id="1578720.HAL011_06280"/>
<evidence type="ECO:0000256" key="6">
    <source>
        <dbReference type="ARBA" id="ARBA00004661"/>
    </source>
</evidence>
<dbReference type="NCBIfam" id="TIGR01357">
    <property type="entry name" value="aroB"/>
    <property type="match status" value="1"/>
</dbReference>
<evidence type="ECO:0000256" key="1">
    <source>
        <dbReference type="ARBA" id="ARBA00001393"/>
    </source>
</evidence>
<accession>A0A0K2XD81</accession>
<gene>
    <name evidence="19" type="primary">aroB</name>
    <name evidence="22" type="ORF">HAL011_06280</name>
    <name evidence="23" type="ORF">HAL013_11090</name>
    <name evidence="24" type="ORF">HAL09_06050</name>
</gene>
<organism evidence="24 26">
    <name type="scientific">Helicobacter ailurogastricus</name>
    <dbReference type="NCBI Taxonomy" id="1578720"/>
    <lineage>
        <taxon>Bacteria</taxon>
        <taxon>Pseudomonadati</taxon>
        <taxon>Campylobacterota</taxon>
        <taxon>Epsilonproteobacteria</taxon>
        <taxon>Campylobacterales</taxon>
        <taxon>Helicobacteraceae</taxon>
        <taxon>Helicobacter</taxon>
    </lineage>
</organism>
<feature type="domain" description="3-dehydroquinate synthase N-terminal" evidence="20">
    <location>
        <begin position="58"/>
        <end position="169"/>
    </location>
</feature>
<comment type="cofactor">
    <cofactor evidence="3">
        <name>Zn(2+)</name>
        <dbReference type="ChEBI" id="CHEBI:29105"/>
    </cofactor>
</comment>
<evidence type="ECO:0000256" key="2">
    <source>
        <dbReference type="ARBA" id="ARBA00001911"/>
    </source>
</evidence>
<evidence type="ECO:0000313" key="22">
    <source>
        <dbReference type="EMBL" id="CRF40859.1"/>
    </source>
</evidence>
<dbReference type="PANTHER" id="PTHR43622">
    <property type="entry name" value="3-DEHYDROQUINATE SYNTHASE"/>
    <property type="match status" value="1"/>
</dbReference>
<dbReference type="Gene3D" id="1.20.1090.10">
    <property type="entry name" value="Dehydroquinate synthase-like - alpha domain"/>
    <property type="match status" value="1"/>
</dbReference>
<sequence length="342" mass="37821">MMQLNIQTKDFSYPVCIGNLETITHTGKVLVISDSKVAPLHLDTLLSKLQAPQIFTHEMASGEEHKTWEGVEQILERAFEANLSRKDLMLALGGGMVSDMVGFASAIYKRGIAFQIVATTLLAQVDASVGGKTGINNRHGKNLIGAFHPPRAVHIDPKFLKTLPRREFQAGIAEMIKKAVCFDQDYFLWLEQHPLEQHLELGIYKSVAIKASVVAQDEKEEGLRMGLNYGHTFAHAIEKAGAYKTHLHGEAVAIGMQMANALACHLKLLDGPTQERIKALLGHYGLDLPYKIADFESFYKDLQMDKKNTTGICFILPKGLGAFTATNSVEKDTLKKALHAWL</sequence>
<dbReference type="RefSeq" id="WP_053941502.1">
    <property type="nucleotide sequence ID" value="NZ_CDMH01000048.1"/>
</dbReference>
<keyword evidence="14 19" id="KW-0862">Zinc</keyword>
<comment type="catalytic activity">
    <reaction evidence="1 19">
        <text>7-phospho-2-dehydro-3-deoxy-D-arabino-heptonate = 3-dehydroquinate + phosphate</text>
        <dbReference type="Rhea" id="RHEA:21968"/>
        <dbReference type="ChEBI" id="CHEBI:32364"/>
        <dbReference type="ChEBI" id="CHEBI:43474"/>
        <dbReference type="ChEBI" id="CHEBI:58394"/>
        <dbReference type="EC" id="4.2.3.4"/>
    </reaction>
</comment>
<evidence type="ECO:0000259" key="21">
    <source>
        <dbReference type="Pfam" id="PF24621"/>
    </source>
</evidence>
<proteinExistence type="inferred from homology"/>
<dbReference type="GO" id="GO:0008652">
    <property type="term" value="P:amino acid biosynthetic process"/>
    <property type="evidence" value="ECO:0007669"/>
    <property type="project" value="UniProtKB-KW"/>
</dbReference>
<evidence type="ECO:0000256" key="3">
    <source>
        <dbReference type="ARBA" id="ARBA00001947"/>
    </source>
</evidence>
<evidence type="ECO:0000256" key="11">
    <source>
        <dbReference type="ARBA" id="ARBA00022605"/>
    </source>
</evidence>
<feature type="binding site" evidence="19">
    <location>
        <begin position="119"/>
        <end position="120"/>
    </location>
    <ligand>
        <name>NAD(+)</name>
        <dbReference type="ChEBI" id="CHEBI:57540"/>
    </ligand>
</feature>
<keyword evidence="11 19" id="KW-0028">Amino-acid biosynthesis</keyword>
<dbReference type="EC" id="4.2.3.4" evidence="8 19"/>
<dbReference type="Proteomes" id="UP000045175">
    <property type="component" value="Unassembled WGS sequence"/>
</dbReference>
<feature type="binding site" evidence="19">
    <location>
        <position position="231"/>
    </location>
    <ligand>
        <name>Zn(2+)</name>
        <dbReference type="ChEBI" id="CHEBI:29105"/>
    </ligand>
</feature>
<dbReference type="Proteomes" id="UP000038622">
    <property type="component" value="Unassembled WGS sequence"/>
</dbReference>
<dbReference type="GO" id="GO:0003856">
    <property type="term" value="F:3-dehydroquinate synthase activity"/>
    <property type="evidence" value="ECO:0007669"/>
    <property type="project" value="UniProtKB-UniRule"/>
</dbReference>
<keyword evidence="25" id="KW-1185">Reference proteome</keyword>
<feature type="binding site" evidence="19">
    <location>
        <position position="174"/>
    </location>
    <ligand>
        <name>Zn(2+)</name>
        <dbReference type="ChEBI" id="CHEBI:29105"/>
    </ligand>
</feature>
<evidence type="ECO:0000313" key="27">
    <source>
        <dbReference type="Proteomes" id="UP000045175"/>
    </source>
</evidence>
<dbReference type="Pfam" id="PF24621">
    <property type="entry name" value="DHQS_C"/>
    <property type="match status" value="1"/>
</dbReference>
<evidence type="ECO:0000313" key="25">
    <source>
        <dbReference type="Proteomes" id="UP000038622"/>
    </source>
</evidence>
<dbReference type="EMBL" id="CDMN01000025">
    <property type="protein sequence ID" value="CRF44036.1"/>
    <property type="molecule type" value="Genomic_DNA"/>
</dbReference>
<dbReference type="UniPathway" id="UPA00053">
    <property type="reaction ID" value="UER00085"/>
</dbReference>
<comment type="pathway">
    <text evidence="6 19">Metabolic intermediate biosynthesis; chorismate biosynthesis; chorismate from D-erythrose 4-phosphate and phosphoenolpyruvate: step 2/7.</text>
</comment>
<dbReference type="PIRSF" id="PIRSF001455">
    <property type="entry name" value="DHQ_synth"/>
    <property type="match status" value="1"/>
</dbReference>
<keyword evidence="18 19" id="KW-0170">Cobalt</keyword>
<dbReference type="InterPro" id="IPR030960">
    <property type="entry name" value="DHQS/DOIS_N"/>
</dbReference>
<dbReference type="PANTHER" id="PTHR43622:SF7">
    <property type="entry name" value="3-DEHYDROQUINATE SYNTHASE, CHLOROPLASTIC"/>
    <property type="match status" value="1"/>
</dbReference>
<evidence type="ECO:0000313" key="23">
    <source>
        <dbReference type="EMBL" id="CRF42898.1"/>
    </source>
</evidence>
<dbReference type="GO" id="GO:0009073">
    <property type="term" value="P:aromatic amino acid family biosynthetic process"/>
    <property type="evidence" value="ECO:0007669"/>
    <property type="project" value="UniProtKB-KW"/>
</dbReference>